<evidence type="ECO:0000313" key="2">
    <source>
        <dbReference type="EMBL" id="OJD80097.1"/>
    </source>
</evidence>
<name>A0A1J9UPZ8_9BACI</name>
<protein>
    <recommendedName>
        <fullName evidence="1">Immunity MXAN-0049 protein domain-containing protein</fullName>
    </recommendedName>
</protein>
<dbReference type="AlphaFoldDB" id="A0A1J9UPZ8"/>
<comment type="caution">
    <text evidence="2">The sequence shown here is derived from an EMBL/GenBank/DDBJ whole genome shotgun (WGS) entry which is preliminary data.</text>
</comment>
<dbReference type="Pfam" id="PF07791">
    <property type="entry name" value="Imm11"/>
    <property type="match status" value="1"/>
</dbReference>
<organism evidence="2 3">
    <name type="scientific">Bacillus paramycoides</name>
    <dbReference type="NCBI Taxonomy" id="2026194"/>
    <lineage>
        <taxon>Bacteria</taxon>
        <taxon>Bacillati</taxon>
        <taxon>Bacillota</taxon>
        <taxon>Bacilli</taxon>
        <taxon>Bacillales</taxon>
        <taxon>Bacillaceae</taxon>
        <taxon>Bacillus</taxon>
        <taxon>Bacillus cereus group</taxon>
    </lineage>
</organism>
<evidence type="ECO:0000259" key="1">
    <source>
        <dbReference type="Pfam" id="PF07791"/>
    </source>
</evidence>
<feature type="domain" description="Immunity MXAN-0049 protein" evidence="1">
    <location>
        <begin position="62"/>
        <end position="183"/>
    </location>
</feature>
<evidence type="ECO:0000313" key="3">
    <source>
        <dbReference type="Proteomes" id="UP000182788"/>
    </source>
</evidence>
<accession>A0A1J9UPZ8</accession>
<dbReference type="Proteomes" id="UP000182788">
    <property type="component" value="Unassembled WGS sequence"/>
</dbReference>
<dbReference type="GeneID" id="87592582"/>
<proteinExistence type="predicted"/>
<gene>
    <name evidence="2" type="ORF">BAU28_13620</name>
</gene>
<sequence length="190" mass="22072">MKIWELKSSFDDYESFQLLNLEEDSKKYFEGKIDSAVKVSDSWGEIRINCVEEGNHSDFPHFWGEVGTPMVSERAKQFLESMLGDNVEFLPLIHNVTGEVYYIINVLNAIDAIDYEKAILKKLRSGLVIDFKKYAFLPNMVKNQTMFKVYLNEILHIPSVFVSDEFKNTILESDLKGFEFVEVWNSESNM</sequence>
<dbReference type="RefSeq" id="WP_071718909.1">
    <property type="nucleotide sequence ID" value="NZ_CBCSHB010000002.1"/>
</dbReference>
<reference evidence="2 3" key="1">
    <citation type="submission" date="2016-06" db="EMBL/GenBank/DDBJ databases">
        <title>First insights into the genetic diversity and population structure of in the Bacillus cereus group bacteria from diverse marine environments.</title>
        <authorList>
            <person name="Liu Y."/>
            <person name="Lai Q."/>
            <person name="Shao Z."/>
        </authorList>
    </citation>
    <scope>NUCLEOTIDE SEQUENCE [LARGE SCALE GENOMIC DNA]</scope>
    <source>
        <strain evidence="2 3">NH24A2</strain>
    </source>
</reference>
<dbReference type="InterPro" id="IPR012433">
    <property type="entry name" value="Imm11"/>
</dbReference>
<dbReference type="EMBL" id="MAOI01000070">
    <property type="protein sequence ID" value="OJD80097.1"/>
    <property type="molecule type" value="Genomic_DNA"/>
</dbReference>